<sequence>MKKAEWPTCQKPKDMLYALLKAKRSGRKFRLFACACCRSVWHLLSDSRNRQGVETAEALADGFVTDLQALERYNAAAAVYSEVAAPSRFDAGLEAAQAAQVTLLDYEAPQNAQRHASIASYHTVTATSLTEIQTYSEDTIPDYNARASVELRENGIQATWLRCIFGNPFRPVTPSPLWHTSTTVALASQMYESRDFSAMPILADALQDAGCNNEDVLSHCRGPGPHVRGCWVVDLVLGKK</sequence>
<proteinExistence type="predicted"/>
<dbReference type="AlphaFoldDB" id="A0A6P2CWI3"/>
<accession>A0A6P2CWI3</accession>
<dbReference type="KEGG" id="gms:SOIL9_42160"/>
<evidence type="ECO:0008006" key="3">
    <source>
        <dbReference type="Google" id="ProtNLM"/>
    </source>
</evidence>
<evidence type="ECO:0000313" key="1">
    <source>
        <dbReference type="EMBL" id="VTR93498.1"/>
    </source>
</evidence>
<protein>
    <recommendedName>
        <fullName evidence="3">SMI1/KNR4 family protein</fullName>
    </recommendedName>
</protein>
<dbReference type="RefSeq" id="WP_232069648.1">
    <property type="nucleotide sequence ID" value="NZ_LR593886.1"/>
</dbReference>
<gene>
    <name evidence="1" type="ORF">SOIL9_42160</name>
</gene>
<keyword evidence="2" id="KW-1185">Reference proteome</keyword>
<reference evidence="1 2" key="1">
    <citation type="submission" date="2019-05" db="EMBL/GenBank/DDBJ databases">
        <authorList>
            <consortium name="Science for Life Laboratories"/>
        </authorList>
    </citation>
    <scope>NUCLEOTIDE SEQUENCE [LARGE SCALE GENOMIC DNA]</scope>
    <source>
        <strain evidence="1">Soil9</strain>
    </source>
</reference>
<dbReference type="Proteomes" id="UP000464178">
    <property type="component" value="Chromosome"/>
</dbReference>
<evidence type="ECO:0000313" key="2">
    <source>
        <dbReference type="Proteomes" id="UP000464178"/>
    </source>
</evidence>
<dbReference type="EMBL" id="LR593886">
    <property type="protein sequence ID" value="VTR93498.1"/>
    <property type="molecule type" value="Genomic_DNA"/>
</dbReference>
<name>A0A6P2CWI3_9BACT</name>
<organism evidence="1 2">
    <name type="scientific">Gemmata massiliana</name>
    <dbReference type="NCBI Taxonomy" id="1210884"/>
    <lineage>
        <taxon>Bacteria</taxon>
        <taxon>Pseudomonadati</taxon>
        <taxon>Planctomycetota</taxon>
        <taxon>Planctomycetia</taxon>
        <taxon>Gemmatales</taxon>
        <taxon>Gemmataceae</taxon>
        <taxon>Gemmata</taxon>
    </lineage>
</organism>